<evidence type="ECO:0000313" key="2">
    <source>
        <dbReference type="Proteomes" id="UP001144978"/>
    </source>
</evidence>
<proteinExistence type="predicted"/>
<sequence>MVKLTGAFWALELLQLSIDAVSQKVILAPQRSDVQQPIPLSVLRYGTCSSSSPGRSPANGKSPACAWAPARKPSPVPMLLLLVLPQFWPVAYTLWLVGSQRREPMGE</sequence>
<accession>A0ACC1MT32</accession>
<protein>
    <submittedName>
        <fullName evidence="1">Uncharacterized protein</fullName>
    </submittedName>
</protein>
<evidence type="ECO:0000313" key="1">
    <source>
        <dbReference type="EMBL" id="KAJ2969883.1"/>
    </source>
</evidence>
<organism evidence="1 2">
    <name type="scientific">Trametes sanguinea</name>
    <dbReference type="NCBI Taxonomy" id="158606"/>
    <lineage>
        <taxon>Eukaryota</taxon>
        <taxon>Fungi</taxon>
        <taxon>Dikarya</taxon>
        <taxon>Basidiomycota</taxon>
        <taxon>Agaricomycotina</taxon>
        <taxon>Agaricomycetes</taxon>
        <taxon>Polyporales</taxon>
        <taxon>Polyporaceae</taxon>
        <taxon>Trametes</taxon>
    </lineage>
</organism>
<reference evidence="1" key="1">
    <citation type="submission" date="2022-08" db="EMBL/GenBank/DDBJ databases">
        <title>Genome Sequence of Pycnoporus sanguineus.</title>
        <authorList>
            <person name="Buettner E."/>
        </authorList>
    </citation>
    <scope>NUCLEOTIDE SEQUENCE</scope>
    <source>
        <strain evidence="1">CG-C14</strain>
    </source>
</reference>
<dbReference type="Proteomes" id="UP001144978">
    <property type="component" value="Unassembled WGS sequence"/>
</dbReference>
<comment type="caution">
    <text evidence="1">The sequence shown here is derived from an EMBL/GenBank/DDBJ whole genome shotgun (WGS) entry which is preliminary data.</text>
</comment>
<dbReference type="EMBL" id="JANSHE010005666">
    <property type="protein sequence ID" value="KAJ2969883.1"/>
    <property type="molecule type" value="Genomic_DNA"/>
</dbReference>
<name>A0ACC1MT32_9APHY</name>
<gene>
    <name evidence="1" type="ORF">NUW54_g12860</name>
</gene>
<keyword evidence="2" id="KW-1185">Reference proteome</keyword>